<dbReference type="Gene3D" id="1.10.443.10">
    <property type="entry name" value="Intergrase catalytic core"/>
    <property type="match status" value="1"/>
</dbReference>
<sequence>MNRWAEQAEADEELISRDGYKFRFGDDRWRLSKDEAVPVYAVKELLSPDLYLAFRLVLAFYATTTSAGFVRSCFYHCKIYLKATNGQQPFSVESLISYRSMLDKKTEWYLGNLRIVIKQWHAMGYPGIAEEVIQVLSKWRLKAGEKGYAVQSMCPESGPLTDTEMQGVIQAITTAFSEGRLALVDTALTLTFALTGRRPVQVTALKIKDLIKQTGKDGIDRFVISFPRAKQFYQGWRRSFSKFPISEDLWLVLQQQATAVQQEFTNMIGGKVPAKLIPELPLFPNLSVLNPNISLEEQLRMDYLHMRTSKTGNLMCKVSKAINVTSERTGQPIKLFPYRFRYTLGTNLAREGKREYLIAEALDHTDTQHVGVYVKNIPDIVKHINKAVALRLAPLAQAFQGVIVVSEKDAVRGNDQASRITNGSKGLGTCGSYGFCGAIAPIACYTCNRFQPWLDGPHETVLERLINERDLVLKQTNDLKIASVNDRLILAVSDVVSRCKALKEEAEYV</sequence>
<organism evidence="2 3">
    <name type="scientific">Pseudomonas luteola</name>
    <dbReference type="NCBI Taxonomy" id="47886"/>
    <lineage>
        <taxon>Bacteria</taxon>
        <taxon>Pseudomonadati</taxon>
        <taxon>Pseudomonadota</taxon>
        <taxon>Gammaproteobacteria</taxon>
        <taxon>Pseudomonadales</taxon>
        <taxon>Pseudomonadaceae</taxon>
        <taxon>Pseudomonas</taxon>
    </lineage>
</organism>
<keyword evidence="1" id="KW-0233">DNA recombination</keyword>
<protein>
    <submittedName>
        <fullName evidence="2">DNA breaking-rejoining enzyme</fullName>
    </submittedName>
</protein>
<dbReference type="InterPro" id="IPR011010">
    <property type="entry name" value="DNA_brk_join_enz"/>
</dbReference>
<evidence type="ECO:0000313" key="3">
    <source>
        <dbReference type="Proteomes" id="UP000250443"/>
    </source>
</evidence>
<proteinExistence type="predicted"/>
<reference evidence="2 3" key="1">
    <citation type="submission" date="2018-06" db="EMBL/GenBank/DDBJ databases">
        <authorList>
            <consortium name="Pathogen Informatics"/>
            <person name="Doyle S."/>
        </authorList>
    </citation>
    <scope>NUCLEOTIDE SEQUENCE [LARGE SCALE GENOMIC DNA]</scope>
    <source>
        <strain evidence="2 3">NCTC11842</strain>
    </source>
</reference>
<dbReference type="GO" id="GO:0015074">
    <property type="term" value="P:DNA integration"/>
    <property type="evidence" value="ECO:0007669"/>
    <property type="project" value="InterPro"/>
</dbReference>
<dbReference type="InterPro" id="IPR013762">
    <property type="entry name" value="Integrase-like_cat_sf"/>
</dbReference>
<dbReference type="RefSeq" id="WP_010796779.1">
    <property type="nucleotide sequence ID" value="NZ_UAUF01000014.1"/>
</dbReference>
<dbReference type="GO" id="GO:0006310">
    <property type="term" value="P:DNA recombination"/>
    <property type="evidence" value="ECO:0007669"/>
    <property type="project" value="UniProtKB-KW"/>
</dbReference>
<evidence type="ECO:0000313" key="2">
    <source>
        <dbReference type="EMBL" id="SPZ13328.1"/>
    </source>
</evidence>
<dbReference type="SUPFAM" id="SSF56349">
    <property type="entry name" value="DNA breaking-rejoining enzymes"/>
    <property type="match status" value="1"/>
</dbReference>
<dbReference type="EMBL" id="UAUF01000014">
    <property type="protein sequence ID" value="SPZ13328.1"/>
    <property type="molecule type" value="Genomic_DNA"/>
</dbReference>
<dbReference type="Proteomes" id="UP000250443">
    <property type="component" value="Unassembled WGS sequence"/>
</dbReference>
<name>A0A2X2CZ40_PSELU</name>
<accession>A0A2X2CZ40</accession>
<evidence type="ECO:0000256" key="1">
    <source>
        <dbReference type="ARBA" id="ARBA00023172"/>
    </source>
</evidence>
<gene>
    <name evidence="2" type="ORF">NCTC11842_05059</name>
</gene>
<dbReference type="InterPro" id="IPR048120">
    <property type="entry name" value="Integrase-like"/>
</dbReference>
<dbReference type="GO" id="GO:0003677">
    <property type="term" value="F:DNA binding"/>
    <property type="evidence" value="ECO:0007669"/>
    <property type="project" value="InterPro"/>
</dbReference>
<dbReference type="NCBIfam" id="NF041502">
    <property type="entry name" value="integrase_1"/>
    <property type="match status" value="1"/>
</dbReference>
<dbReference type="AlphaFoldDB" id="A0A2X2CZ40"/>